<reference evidence="1" key="3">
    <citation type="submission" date="2023-05" db="EMBL/GenBank/DDBJ databases">
        <authorList>
            <person name="Smith C.H."/>
        </authorList>
    </citation>
    <scope>NUCLEOTIDE SEQUENCE</scope>
    <source>
        <strain evidence="1">CHS0354</strain>
        <tissue evidence="1">Mantle</tissue>
    </source>
</reference>
<dbReference type="EMBL" id="JAEAOA010000944">
    <property type="protein sequence ID" value="KAK3578180.1"/>
    <property type="molecule type" value="Genomic_DNA"/>
</dbReference>
<keyword evidence="2" id="KW-1185">Reference proteome</keyword>
<protein>
    <submittedName>
        <fullName evidence="1">Uncharacterized protein</fullName>
    </submittedName>
</protein>
<evidence type="ECO:0000313" key="2">
    <source>
        <dbReference type="Proteomes" id="UP001195483"/>
    </source>
</evidence>
<dbReference type="Proteomes" id="UP001195483">
    <property type="component" value="Unassembled WGS sequence"/>
</dbReference>
<organism evidence="1 2">
    <name type="scientific">Potamilus streckersoni</name>
    <dbReference type="NCBI Taxonomy" id="2493646"/>
    <lineage>
        <taxon>Eukaryota</taxon>
        <taxon>Metazoa</taxon>
        <taxon>Spiralia</taxon>
        <taxon>Lophotrochozoa</taxon>
        <taxon>Mollusca</taxon>
        <taxon>Bivalvia</taxon>
        <taxon>Autobranchia</taxon>
        <taxon>Heteroconchia</taxon>
        <taxon>Palaeoheterodonta</taxon>
        <taxon>Unionida</taxon>
        <taxon>Unionoidea</taxon>
        <taxon>Unionidae</taxon>
        <taxon>Ambleminae</taxon>
        <taxon>Lampsilini</taxon>
        <taxon>Potamilus</taxon>
    </lineage>
</organism>
<dbReference type="AlphaFoldDB" id="A0AAE0RRI1"/>
<accession>A0AAE0RRI1</accession>
<sequence>MRLFRRYVVTQDFSSVAVIQLWRSSSPATYQVIPLLLFPLTVRQMATVTNKYIYLAASDTKRHLSDRIAAPYSKTGVFEQEMASVEEIHSGVPVMTMHEKCDMHLQKIN</sequence>
<reference evidence="1" key="1">
    <citation type="journal article" date="2021" name="Genome Biol. Evol.">
        <title>A High-Quality Reference Genome for a Parasitic Bivalve with Doubly Uniparental Inheritance (Bivalvia: Unionida).</title>
        <authorList>
            <person name="Smith C.H."/>
        </authorList>
    </citation>
    <scope>NUCLEOTIDE SEQUENCE</scope>
    <source>
        <strain evidence="1">CHS0354</strain>
    </source>
</reference>
<evidence type="ECO:0000313" key="1">
    <source>
        <dbReference type="EMBL" id="KAK3578180.1"/>
    </source>
</evidence>
<reference evidence="1" key="2">
    <citation type="journal article" date="2021" name="Genome Biol. Evol.">
        <title>Developing a high-quality reference genome for a parasitic bivalve with doubly uniparental inheritance (Bivalvia: Unionida).</title>
        <authorList>
            <person name="Smith C.H."/>
        </authorList>
    </citation>
    <scope>NUCLEOTIDE SEQUENCE</scope>
    <source>
        <strain evidence="1">CHS0354</strain>
        <tissue evidence="1">Mantle</tissue>
    </source>
</reference>
<proteinExistence type="predicted"/>
<gene>
    <name evidence="1" type="ORF">CHS0354_015227</name>
</gene>
<comment type="caution">
    <text evidence="1">The sequence shown here is derived from an EMBL/GenBank/DDBJ whole genome shotgun (WGS) entry which is preliminary data.</text>
</comment>
<name>A0AAE0RRI1_9BIVA</name>